<sequence length="987" mass="114225">MAETAVGSVIDKLIPLLTEEANLLRSVHKEVAKFKRELQSILAFLKDADRRAEDEEDNINYGVKVWVEELREVAFQIENVIDEYTHHVAQKRQQHEQRSHRRKLIGLLQKIACFIIRLKPRHDTASTIQDLKQAVREINERSQRYGFNSTQQGSTTTAQDNVWYDPRNNARFLQDTEVVGIESARDELMNVLERESPSRIVILVVGMGGLGKTTLAHQAYVRAKGRFDYHAWIEVSKLYNKVELLRSLMKKFCQARKESAPEGIDAMNEETVTTKLRDYLQGKRYFVVFDDIWNISFWADVANALPGYNGSIGRIIITTRDVNVADFCRISSFVHLHELQPLPWEKAWELFCNKAFLHDLQGQCPTHLRELSDSIVKRCEGLPLAIVVLAGLLSTKNKTLDEWRKLSTSLSSELVSNRHLESITKILSLSYYDLPYYLKSCFLYFGIFPEDYSIRHGRLIRQWIAEGFVKPKKDKPIELVAEEYLVELINRSLVQVSEVDFDGKAKTCRIHDLLRDIILKKMEDLSFCRVFSRNDSNFKVLTRRISLLHNARDAFQGSIPEASHVRSLFIIDSDTIPNSLVQTMVVNFNLLKVLDFEDAPNLDHLPKDIGDLFHLRYLSLRGTRVRLLPTSIGKLINLETLDLKLSLVYELPVEINKLSRLRYLLVYNWDYTLDWSIHSIRGVKIPKGIGRLKSLQKLYFVDASIVGVDVFKELRELTELRKLGMTKLRSEDGTSLSECLKEMKHLECLDISSTEEEELIDLESMSSSPPLSLRRLYLKGHLRKLPDWIPKLQNLVRIRIRWSKLEENPLKSLQNLPNLLELGICQDAYCGKELHFEKDGFPQLKVLSLYDISSLNSLAIAKGALRNLENFNIGNCPQLEEVPSGFQHLRNLKDVLFFDMPIHFLIFQNFECLQCISLVRFVYNIDGRDESFTLPWVMKAQDYILQHADEKEEWAAMEIVEIWRKMREISTEGRDLIPPISHAKFSF</sequence>
<dbReference type="PANTHER" id="PTHR23155:SF1052">
    <property type="entry name" value="DISEASE RESISTANCE PROTEIN RPM1"/>
    <property type="match status" value="1"/>
</dbReference>
<dbReference type="Gene3D" id="1.20.5.4130">
    <property type="match status" value="1"/>
</dbReference>
<dbReference type="InterPro" id="IPR041118">
    <property type="entry name" value="Rx_N"/>
</dbReference>
<dbReference type="InterPro" id="IPR055414">
    <property type="entry name" value="LRR_R13L4/SHOC2-like"/>
</dbReference>
<dbReference type="InterPro" id="IPR042197">
    <property type="entry name" value="Apaf_helical"/>
</dbReference>
<evidence type="ECO:0000313" key="9">
    <source>
        <dbReference type="Proteomes" id="UP001187192"/>
    </source>
</evidence>
<keyword evidence="1" id="KW-0677">Repeat</keyword>
<dbReference type="Gene3D" id="3.40.50.300">
    <property type="entry name" value="P-loop containing nucleotide triphosphate hydrolases"/>
    <property type="match status" value="1"/>
</dbReference>
<proteinExistence type="predicted"/>
<keyword evidence="9" id="KW-1185">Reference proteome</keyword>
<evidence type="ECO:0000256" key="1">
    <source>
        <dbReference type="ARBA" id="ARBA00022737"/>
    </source>
</evidence>
<dbReference type="Proteomes" id="UP001187192">
    <property type="component" value="Unassembled WGS sequence"/>
</dbReference>
<dbReference type="Pfam" id="PF18052">
    <property type="entry name" value="Rx_N"/>
    <property type="match status" value="1"/>
</dbReference>
<evidence type="ECO:0000313" key="8">
    <source>
        <dbReference type="EMBL" id="GMN59915.1"/>
    </source>
</evidence>
<dbReference type="Pfam" id="PF00931">
    <property type="entry name" value="NB-ARC"/>
    <property type="match status" value="1"/>
</dbReference>
<keyword evidence="2" id="KW-0547">Nucleotide-binding</keyword>
<evidence type="ECO:0000259" key="5">
    <source>
        <dbReference type="Pfam" id="PF18052"/>
    </source>
</evidence>
<dbReference type="FunFam" id="1.10.10.10:FF:000322">
    <property type="entry name" value="Probable disease resistance protein At1g63360"/>
    <property type="match status" value="1"/>
</dbReference>
<dbReference type="InterPro" id="IPR038005">
    <property type="entry name" value="RX-like_CC"/>
</dbReference>
<accession>A0AA88J1V5</accession>
<name>A0AA88J1V5_FICCA</name>
<dbReference type="GO" id="GO:0043531">
    <property type="term" value="F:ADP binding"/>
    <property type="evidence" value="ECO:0007669"/>
    <property type="project" value="InterPro"/>
</dbReference>
<dbReference type="Gene3D" id="3.80.10.10">
    <property type="entry name" value="Ribonuclease Inhibitor"/>
    <property type="match status" value="1"/>
</dbReference>
<protein>
    <recommendedName>
        <fullName evidence="10">Disease resistance protein RPM1-like</fullName>
    </recommendedName>
</protein>
<dbReference type="InterPro" id="IPR036388">
    <property type="entry name" value="WH-like_DNA-bd_sf"/>
</dbReference>
<evidence type="ECO:0008006" key="10">
    <source>
        <dbReference type="Google" id="ProtNLM"/>
    </source>
</evidence>
<gene>
    <name evidence="8" type="ORF">TIFTF001_029008</name>
</gene>
<evidence type="ECO:0000256" key="3">
    <source>
        <dbReference type="ARBA" id="ARBA00022821"/>
    </source>
</evidence>
<feature type="domain" description="Disease resistance protein winged helix" evidence="6">
    <location>
        <begin position="447"/>
        <end position="518"/>
    </location>
</feature>
<organism evidence="8 9">
    <name type="scientific">Ficus carica</name>
    <name type="common">Common fig</name>
    <dbReference type="NCBI Taxonomy" id="3494"/>
    <lineage>
        <taxon>Eukaryota</taxon>
        <taxon>Viridiplantae</taxon>
        <taxon>Streptophyta</taxon>
        <taxon>Embryophyta</taxon>
        <taxon>Tracheophyta</taxon>
        <taxon>Spermatophyta</taxon>
        <taxon>Magnoliopsida</taxon>
        <taxon>eudicotyledons</taxon>
        <taxon>Gunneridae</taxon>
        <taxon>Pentapetalae</taxon>
        <taxon>rosids</taxon>
        <taxon>fabids</taxon>
        <taxon>Rosales</taxon>
        <taxon>Moraceae</taxon>
        <taxon>Ficeae</taxon>
        <taxon>Ficus</taxon>
    </lineage>
</organism>
<dbReference type="Pfam" id="PF23559">
    <property type="entry name" value="WHD_DRP"/>
    <property type="match status" value="1"/>
</dbReference>
<dbReference type="Pfam" id="PF23598">
    <property type="entry name" value="LRR_14"/>
    <property type="match status" value="1"/>
</dbReference>
<dbReference type="InterPro" id="IPR032675">
    <property type="entry name" value="LRR_dom_sf"/>
</dbReference>
<keyword evidence="3" id="KW-0611">Plant defense</keyword>
<reference evidence="8" key="1">
    <citation type="submission" date="2023-07" db="EMBL/GenBank/DDBJ databases">
        <title>draft genome sequence of fig (Ficus carica).</title>
        <authorList>
            <person name="Takahashi T."/>
            <person name="Nishimura K."/>
        </authorList>
    </citation>
    <scope>NUCLEOTIDE SEQUENCE</scope>
</reference>
<dbReference type="InterPro" id="IPR044974">
    <property type="entry name" value="Disease_R_plants"/>
</dbReference>
<dbReference type="InterPro" id="IPR058922">
    <property type="entry name" value="WHD_DRP"/>
</dbReference>
<feature type="domain" description="Disease resistance R13L4/SHOC-2-like LRR" evidence="7">
    <location>
        <begin position="564"/>
        <end position="896"/>
    </location>
</feature>
<dbReference type="GO" id="GO:0098542">
    <property type="term" value="P:defense response to other organism"/>
    <property type="evidence" value="ECO:0007669"/>
    <property type="project" value="TreeGrafter"/>
</dbReference>
<evidence type="ECO:0000259" key="7">
    <source>
        <dbReference type="Pfam" id="PF23598"/>
    </source>
</evidence>
<dbReference type="PRINTS" id="PR00364">
    <property type="entry name" value="DISEASERSIST"/>
</dbReference>
<dbReference type="EMBL" id="BTGU01000092">
    <property type="protein sequence ID" value="GMN59915.1"/>
    <property type="molecule type" value="Genomic_DNA"/>
</dbReference>
<evidence type="ECO:0000259" key="6">
    <source>
        <dbReference type="Pfam" id="PF23559"/>
    </source>
</evidence>
<dbReference type="InterPro" id="IPR002182">
    <property type="entry name" value="NB-ARC"/>
</dbReference>
<feature type="domain" description="Disease resistance N-terminal" evidence="5">
    <location>
        <begin position="5"/>
        <end position="101"/>
    </location>
</feature>
<dbReference type="PANTHER" id="PTHR23155">
    <property type="entry name" value="DISEASE RESISTANCE PROTEIN RP"/>
    <property type="match status" value="1"/>
</dbReference>
<feature type="domain" description="NB-ARC" evidence="4">
    <location>
        <begin position="184"/>
        <end position="359"/>
    </location>
</feature>
<dbReference type="AlphaFoldDB" id="A0AA88J1V5"/>
<dbReference type="Gene3D" id="1.10.8.430">
    <property type="entry name" value="Helical domain of apoptotic protease-activating factors"/>
    <property type="match status" value="1"/>
</dbReference>
<dbReference type="Gene3D" id="1.10.10.10">
    <property type="entry name" value="Winged helix-like DNA-binding domain superfamily/Winged helix DNA-binding domain"/>
    <property type="match status" value="1"/>
</dbReference>
<comment type="caution">
    <text evidence="8">The sequence shown here is derived from an EMBL/GenBank/DDBJ whole genome shotgun (WGS) entry which is preliminary data.</text>
</comment>
<dbReference type="SUPFAM" id="SSF52540">
    <property type="entry name" value="P-loop containing nucleoside triphosphate hydrolases"/>
    <property type="match status" value="1"/>
</dbReference>
<dbReference type="SUPFAM" id="SSF52058">
    <property type="entry name" value="L domain-like"/>
    <property type="match status" value="1"/>
</dbReference>
<evidence type="ECO:0000259" key="4">
    <source>
        <dbReference type="Pfam" id="PF00931"/>
    </source>
</evidence>
<evidence type="ECO:0000256" key="2">
    <source>
        <dbReference type="ARBA" id="ARBA00022741"/>
    </source>
</evidence>
<dbReference type="CDD" id="cd14798">
    <property type="entry name" value="RX-CC_like"/>
    <property type="match status" value="1"/>
</dbReference>
<dbReference type="InterPro" id="IPR027417">
    <property type="entry name" value="P-loop_NTPase"/>
</dbReference>